<dbReference type="EMBL" id="PGFF01000001">
    <property type="protein sequence ID" value="PJJ71395.1"/>
    <property type="molecule type" value="Genomic_DNA"/>
</dbReference>
<keyword evidence="1" id="KW-0472">Membrane</keyword>
<dbReference type="RefSeq" id="WP_100363700.1">
    <property type="nucleotide sequence ID" value="NZ_PGFF01000001.1"/>
</dbReference>
<evidence type="ECO:0000313" key="2">
    <source>
        <dbReference type="EMBL" id="PJJ71395.1"/>
    </source>
</evidence>
<reference evidence="2 3" key="1">
    <citation type="submission" date="2017-11" db="EMBL/GenBank/DDBJ databases">
        <title>Genomic Encyclopedia of Archaeal and Bacterial Type Strains, Phase II (KMG-II): From Individual Species to Whole Genera.</title>
        <authorList>
            <person name="Goeker M."/>
        </authorList>
    </citation>
    <scope>NUCLEOTIDE SEQUENCE [LARGE SCALE GENOMIC DNA]</scope>
    <source>
        <strain evidence="2 3">DSM 27393</strain>
    </source>
</reference>
<organism evidence="2 3">
    <name type="scientific">Diaminobutyricimonas aerilata</name>
    <dbReference type="NCBI Taxonomy" id="1162967"/>
    <lineage>
        <taxon>Bacteria</taxon>
        <taxon>Bacillati</taxon>
        <taxon>Actinomycetota</taxon>
        <taxon>Actinomycetes</taxon>
        <taxon>Micrococcales</taxon>
        <taxon>Microbacteriaceae</taxon>
        <taxon>Diaminobutyricimonas</taxon>
    </lineage>
</organism>
<name>A0A2M9CHR3_9MICO</name>
<gene>
    <name evidence="2" type="ORF">CLV46_0941</name>
</gene>
<keyword evidence="3" id="KW-1185">Reference proteome</keyword>
<evidence type="ECO:0000256" key="1">
    <source>
        <dbReference type="SAM" id="Phobius"/>
    </source>
</evidence>
<keyword evidence="1" id="KW-0812">Transmembrane</keyword>
<dbReference type="Proteomes" id="UP000228758">
    <property type="component" value="Unassembled WGS sequence"/>
</dbReference>
<dbReference type="AlphaFoldDB" id="A0A2M9CHR3"/>
<feature type="transmembrane region" description="Helical" evidence="1">
    <location>
        <begin position="57"/>
        <end position="78"/>
    </location>
</feature>
<comment type="caution">
    <text evidence="2">The sequence shown here is derived from an EMBL/GenBank/DDBJ whole genome shotgun (WGS) entry which is preliminary data.</text>
</comment>
<feature type="transmembrane region" description="Helical" evidence="1">
    <location>
        <begin position="30"/>
        <end position="51"/>
    </location>
</feature>
<evidence type="ECO:0000313" key="3">
    <source>
        <dbReference type="Proteomes" id="UP000228758"/>
    </source>
</evidence>
<proteinExistence type="predicted"/>
<protein>
    <submittedName>
        <fullName evidence="2">Uncharacterized protein</fullName>
    </submittedName>
</protein>
<accession>A0A2M9CHR3</accession>
<feature type="transmembrane region" description="Helical" evidence="1">
    <location>
        <begin position="90"/>
        <end position="111"/>
    </location>
</feature>
<feature type="transmembrane region" description="Helical" evidence="1">
    <location>
        <begin position="117"/>
        <end position="137"/>
    </location>
</feature>
<keyword evidence="1" id="KW-1133">Transmembrane helix</keyword>
<sequence>MSEPTAASAARSLADAEFAAARVRLGSVRYLVWLVGLAASTPVFFTAVGAASDDEGIVASAIAFVIVVLGLTFALLPGRTVATRGFSTRFGLAVGVWGALFGLALGLGLTFVPGASVWLWMLAGLVTAVPLVVGAAAEARA</sequence>